<dbReference type="Proteomes" id="UP001212841">
    <property type="component" value="Unassembled WGS sequence"/>
</dbReference>
<organism evidence="1 2">
    <name type="scientific">Rhizophlyctis rosea</name>
    <dbReference type="NCBI Taxonomy" id="64517"/>
    <lineage>
        <taxon>Eukaryota</taxon>
        <taxon>Fungi</taxon>
        <taxon>Fungi incertae sedis</taxon>
        <taxon>Chytridiomycota</taxon>
        <taxon>Chytridiomycota incertae sedis</taxon>
        <taxon>Chytridiomycetes</taxon>
        <taxon>Rhizophlyctidales</taxon>
        <taxon>Rhizophlyctidaceae</taxon>
        <taxon>Rhizophlyctis</taxon>
    </lineage>
</organism>
<dbReference type="Pfam" id="PF10791">
    <property type="entry name" value="F1F0-ATPsyn_F"/>
    <property type="match status" value="1"/>
</dbReference>
<reference evidence="1" key="1">
    <citation type="submission" date="2020-05" db="EMBL/GenBank/DDBJ databases">
        <title>Phylogenomic resolution of chytrid fungi.</title>
        <authorList>
            <person name="Stajich J.E."/>
            <person name="Amses K."/>
            <person name="Simmons R."/>
            <person name="Seto K."/>
            <person name="Myers J."/>
            <person name="Bonds A."/>
            <person name="Quandt C.A."/>
            <person name="Barry K."/>
            <person name="Liu P."/>
            <person name="Grigoriev I."/>
            <person name="Longcore J.E."/>
            <person name="James T.Y."/>
        </authorList>
    </citation>
    <scope>NUCLEOTIDE SEQUENCE</scope>
    <source>
        <strain evidence="1">JEL0318</strain>
    </source>
</reference>
<dbReference type="AlphaFoldDB" id="A0AAD5X7S2"/>
<dbReference type="GO" id="GO:0046933">
    <property type="term" value="F:proton-transporting ATP synthase activity, rotational mechanism"/>
    <property type="evidence" value="ECO:0007669"/>
    <property type="project" value="TreeGrafter"/>
</dbReference>
<keyword evidence="2" id="KW-1185">Reference proteome</keyword>
<evidence type="ECO:0000313" key="1">
    <source>
        <dbReference type="EMBL" id="KAJ3055119.1"/>
    </source>
</evidence>
<dbReference type="EMBL" id="JADGJD010000094">
    <property type="protein sequence ID" value="KAJ3055119.1"/>
    <property type="molecule type" value="Genomic_DNA"/>
</dbReference>
<comment type="caution">
    <text evidence="1">The sequence shown here is derived from an EMBL/GenBank/DDBJ whole genome shotgun (WGS) entry which is preliminary data.</text>
</comment>
<dbReference type="InterPro" id="IPR019727">
    <property type="entry name" value="ATP_synth_F0_fsu_mt_fun"/>
</dbReference>
<dbReference type="PANTHER" id="PTHR28161:SF1">
    <property type="entry name" value="ATP SYNTHASE SUBUNIT F, MITOCHONDRIAL"/>
    <property type="match status" value="1"/>
</dbReference>
<proteinExistence type="predicted"/>
<dbReference type="PANTHER" id="PTHR28161">
    <property type="entry name" value="ATP SYNTHASE SUBUNIT F, MITOCHONDRIAL"/>
    <property type="match status" value="1"/>
</dbReference>
<gene>
    <name evidence="1" type="ORF">HK097_011432</name>
</gene>
<accession>A0AAD5X7S2</accession>
<protein>
    <submittedName>
        <fullName evidence="1">Uncharacterized protein</fullName>
    </submittedName>
</protein>
<sequence length="128" mass="14365">MNALVTRPLASRVAVRTAGQLRTKTSLIPPNVANLGELGKINSTHRQHHPEIFSKLKHLYAHLPKGPRPAHKPTGLWDRYYHKYVVTESPWLIVHLLGVLIPTGYYISYFKGGHCKYPSHAGGLIDLI</sequence>
<name>A0AAD5X7S2_9FUNG</name>
<evidence type="ECO:0000313" key="2">
    <source>
        <dbReference type="Proteomes" id="UP001212841"/>
    </source>
</evidence>